<dbReference type="GO" id="GO:0004817">
    <property type="term" value="F:cysteine-tRNA ligase activity"/>
    <property type="evidence" value="ECO:0007669"/>
    <property type="project" value="UniProtKB-EC"/>
</dbReference>
<dbReference type="PANTHER" id="PTHR10890">
    <property type="entry name" value="CYSTEINYL-TRNA SYNTHETASE"/>
    <property type="match status" value="1"/>
</dbReference>
<dbReference type="EMBL" id="BPWL01000006">
    <property type="protein sequence ID" value="GJJ11379.1"/>
    <property type="molecule type" value="Genomic_DNA"/>
</dbReference>
<feature type="compositionally biased region" description="Low complexity" evidence="15">
    <location>
        <begin position="1035"/>
        <end position="1058"/>
    </location>
</feature>
<comment type="cofactor">
    <cofactor evidence="1">
        <name>Zn(2+)</name>
        <dbReference type="ChEBI" id="CHEBI:29105"/>
    </cofactor>
</comment>
<feature type="domain" description="Brix" evidence="16">
    <location>
        <begin position="129"/>
        <end position="314"/>
    </location>
</feature>
<comment type="caution">
    <text evidence="17">The sequence shown here is derived from an EMBL/GenBank/DDBJ whole genome shotgun (WGS) entry which is preliminary data.</text>
</comment>
<evidence type="ECO:0000256" key="13">
    <source>
        <dbReference type="ARBA" id="ARBA00031499"/>
    </source>
</evidence>
<feature type="compositionally biased region" description="Polar residues" evidence="15">
    <location>
        <begin position="753"/>
        <end position="769"/>
    </location>
</feature>
<dbReference type="Pfam" id="PF04427">
    <property type="entry name" value="Brix"/>
    <property type="match status" value="1"/>
</dbReference>
<dbReference type="SMART" id="SM00879">
    <property type="entry name" value="Brix"/>
    <property type="match status" value="1"/>
</dbReference>
<evidence type="ECO:0000313" key="17">
    <source>
        <dbReference type="EMBL" id="GJJ11379.1"/>
    </source>
</evidence>
<evidence type="ECO:0000256" key="9">
    <source>
        <dbReference type="ARBA" id="ARBA00022833"/>
    </source>
</evidence>
<dbReference type="GO" id="GO:0046872">
    <property type="term" value="F:metal ion binding"/>
    <property type="evidence" value="ECO:0007669"/>
    <property type="project" value="UniProtKB-KW"/>
</dbReference>
<evidence type="ECO:0000256" key="5">
    <source>
        <dbReference type="ARBA" id="ARBA00022490"/>
    </source>
</evidence>
<evidence type="ECO:0000256" key="4">
    <source>
        <dbReference type="ARBA" id="ARBA00012832"/>
    </source>
</evidence>
<keyword evidence="10" id="KW-0067">ATP-binding</keyword>
<dbReference type="Proteomes" id="UP001050691">
    <property type="component" value="Unassembled WGS sequence"/>
</dbReference>
<dbReference type="EC" id="6.1.1.16" evidence="4"/>
<dbReference type="InterPro" id="IPR015803">
    <property type="entry name" value="Cys-tRNA-ligase"/>
</dbReference>
<feature type="compositionally biased region" description="Basic and acidic residues" evidence="15">
    <location>
        <begin position="903"/>
        <end position="915"/>
    </location>
</feature>
<feature type="coiled-coil region" evidence="14">
    <location>
        <begin position="2007"/>
        <end position="2043"/>
    </location>
</feature>
<dbReference type="Pfam" id="PF09190">
    <property type="entry name" value="DALR_2"/>
    <property type="match status" value="1"/>
</dbReference>
<feature type="region of interest" description="Disordered" evidence="15">
    <location>
        <begin position="991"/>
        <end position="1069"/>
    </location>
</feature>
<feature type="compositionally biased region" description="Basic residues" evidence="15">
    <location>
        <begin position="674"/>
        <end position="686"/>
    </location>
</feature>
<dbReference type="InterPro" id="IPR015273">
    <property type="entry name" value="Cys-tRNA-synt_Ia_DALR"/>
</dbReference>
<evidence type="ECO:0000256" key="8">
    <source>
        <dbReference type="ARBA" id="ARBA00022741"/>
    </source>
</evidence>
<dbReference type="GO" id="GO:0005524">
    <property type="term" value="F:ATP binding"/>
    <property type="evidence" value="ECO:0007669"/>
    <property type="project" value="UniProtKB-KW"/>
</dbReference>
<evidence type="ECO:0000256" key="10">
    <source>
        <dbReference type="ARBA" id="ARBA00022840"/>
    </source>
</evidence>
<feature type="region of interest" description="Disordered" evidence="15">
    <location>
        <begin position="642"/>
        <end position="722"/>
    </location>
</feature>
<reference evidence="17" key="1">
    <citation type="submission" date="2021-10" db="EMBL/GenBank/DDBJ databases">
        <title>De novo Genome Assembly of Clathrus columnatus (Basidiomycota, Fungi) Using Illumina and Nanopore Sequence Data.</title>
        <authorList>
            <person name="Ogiso-Tanaka E."/>
            <person name="Itagaki H."/>
            <person name="Hosoya T."/>
            <person name="Hosaka K."/>
        </authorList>
    </citation>
    <scope>NUCLEOTIDE SEQUENCE</scope>
    <source>
        <strain evidence="17">MO-923</strain>
    </source>
</reference>
<feature type="coiled-coil region" evidence="14">
    <location>
        <begin position="19"/>
        <end position="53"/>
    </location>
</feature>
<feature type="region of interest" description="Disordered" evidence="15">
    <location>
        <begin position="388"/>
        <end position="630"/>
    </location>
</feature>
<feature type="compositionally biased region" description="Basic and acidic residues" evidence="15">
    <location>
        <begin position="339"/>
        <end position="355"/>
    </location>
</feature>
<evidence type="ECO:0000256" key="7">
    <source>
        <dbReference type="ARBA" id="ARBA00022723"/>
    </source>
</evidence>
<evidence type="ECO:0000256" key="14">
    <source>
        <dbReference type="SAM" id="Coils"/>
    </source>
</evidence>
<feature type="region of interest" description="Disordered" evidence="15">
    <location>
        <begin position="1088"/>
        <end position="1119"/>
    </location>
</feature>
<feature type="compositionally biased region" description="Polar residues" evidence="15">
    <location>
        <begin position="492"/>
        <end position="516"/>
    </location>
</feature>
<dbReference type="InterPro" id="IPR014729">
    <property type="entry name" value="Rossmann-like_a/b/a_fold"/>
</dbReference>
<dbReference type="GO" id="GO:0019843">
    <property type="term" value="F:rRNA binding"/>
    <property type="evidence" value="ECO:0007669"/>
    <property type="project" value="InterPro"/>
</dbReference>
<dbReference type="CDD" id="cd00672">
    <property type="entry name" value="CysRS_core"/>
    <property type="match status" value="1"/>
</dbReference>
<accession>A0AAV5AFA3</accession>
<dbReference type="GO" id="GO:0005737">
    <property type="term" value="C:cytoplasm"/>
    <property type="evidence" value="ECO:0007669"/>
    <property type="project" value="UniProtKB-SubCell"/>
</dbReference>
<dbReference type="PANTHER" id="PTHR10890:SF3">
    <property type="entry name" value="CYSTEINE--TRNA LIGASE, CYTOPLASMIC"/>
    <property type="match status" value="1"/>
</dbReference>
<gene>
    <name evidence="17" type="ORF">Clacol_005611</name>
</gene>
<keyword evidence="11" id="KW-0648">Protein biosynthesis</keyword>
<feature type="region of interest" description="Disordered" evidence="15">
    <location>
        <begin position="316"/>
        <end position="356"/>
    </location>
</feature>
<dbReference type="InterPro" id="IPR009080">
    <property type="entry name" value="tRNAsynth_Ia_anticodon-bd"/>
</dbReference>
<feature type="compositionally biased region" description="Polar residues" evidence="15">
    <location>
        <begin position="1013"/>
        <end position="1024"/>
    </location>
</feature>
<feature type="compositionally biased region" description="Low complexity" evidence="15">
    <location>
        <begin position="601"/>
        <end position="625"/>
    </location>
</feature>
<evidence type="ECO:0000256" key="2">
    <source>
        <dbReference type="ARBA" id="ARBA00004496"/>
    </source>
</evidence>
<sequence>MGRSFKTKNKMKREDLYQAIKKKRTQEKLKRRLEIAEEERKDPEKKKERLVKNIPRTLDNTREYDPSMLTANLAANTNVNALTEDVASSSKNTTSNAHIADEEVLNDISTDPFASYFDPSPDSEAPIIPKVLITTSQKATRVSYEFCEELAAIFPGSEFHRRPKRQGFEIGRIAGWAAKRGYGSLIVVNEDRKMPNAITLIHLPSGPSAYFKLTSIELTKDIFGHARATSHFPELVLNNFVTRLGHTVGRMFQTLFPPLPEFQGRQVVTLHNQRDFLFFRRHRYAFRSPEKAALQEIGPRFTLKLRWLKKGLPGVGSAFGKGEHPPDLEISDGEAGDTVVKDTSNEDKKEKERTLSTEVNVSAGGLDEYEWVWKEMAFFNNNMAYDSQLRRKRSNSTTRDRASRPSTSSDDYSRKYSTSTESHESVPPLPSTTGTFHSTTPIILDTPTLHDFSPISLPPPITRHKKRESPPPFSNLMVYTPHGDSLTDPALSKNSNGIPSQASSSTDRKVNSSPNVSAKELPARSSSLRRVARLEIQPPKIQSSPIELEQTPLVPKQPSSGKSVSPADKPSTTRKAHSHTGSHKASSSSGSSPVTPMLFAPSHPSSPGHSPTSHSFSSGQGSSRSSLKRVLQSAYNSMEHLTFPGLSSPIPHPSSNKASQRNETVSPTQAGQGSHKRHRNVLRKPSIHANHEQQVSSPSSDADRDRKSSKIHRPRAKSVTISPTRSGAVFDVSQPLPVKGLNLTPAGEVQAAYQESQRRSSNMLHSSGNLIAVGTPDYEDTPTKRNQRIPHSPNYRVVENSPMDKETSGTKKGITRKLSAKWGKPVEKREDRHHVVSASVVGLPDMYNNYNESKAFVSSRPIEALVSPRRDKLKLPTEEYEVGQGRVWEDTVGDWAINPGLKKMDREADKEKSPDGDASNPRRLWRLVKRLSSGSLREKRRVSTDEPPPVPPLPKDLMTYQGENEMPITQSAIPETPKGLMRYISSIPSLTIPQSQPQHVPPTTKWHSPQEVGPTSSSPRSQTGAGPRRLRSETTRSSSPSSGTTAFFSRSRSSSTSSYGETLPPIPDMSLTQTTIKHSLHGIAVPDSSERGARHTAHNHSKSPPRRKSHDTSPAGSATIPWFDIHNPINKFLIIKGKRPQIPPLLTSPLTTLERERGYSERRPATANASTTAPPIPTRSPKRPATSTNSTPVINTTRKTSVPDVMSVQAASPTWDDQRSKLRPRSVSDGVVIIDNHRTSPASMTFREMTSMKRPLTEAEKAAKWEDLLNRSAKAGGTLHVVPRADNSELWSERPKVATNTNLTSFAIIGISSAATLFHRKMSSNSQPEWVVPANSIVEPVLKVYNSLTRTKTPFIPLNGRNVSWYSCGPTVYDASHVGHARNYVTQDILRRILANYFGYNVHFVMNITDIDDKIIQRSRRNYLLKGLISKTKVLTSKLIDEAQNSWISYFNSQLAKGLPSDRKPPQGSEIEVFPEILALSEKDPAWKLACIGRDEKFGMHLTALQVSYNAIKNSKSALLKNLSPEDSQIEAHKLIEASRDTLAITLDARDGHTVTDLAIFKEHTVYWENDFMKDMRRLRVLPPDTLTRVTEFVEEIVEFVRVLIDRGFAYELDGSVYFDTRAYDNAKGHTSTGEDADWHHVYLKLEPWSKGNRALMQEGEGALAQASSRYDADFALWKASKPGEPSWPSIWGQGRPGWHIECSVMASEVLGPTMDIHSGGSDLAFPHHDNEIAQSEAYHDCRQWVNYFLHTGQLHIEGLKMSKSLKNYITIDEILQRYTARQIRLAFMLVPWNSRMDFQEAVMKGEVRGIETSFENFFTNVKALIAQANNDQSYRPIYKAAERDLAGQLVKAQHAFREALCDSFNTQQALNVLLGLVSKSNVYISQVTSKVNIGVLTNVAEWIGKMLRMFGLGEGPYVEGSIGWGNSVPEGEEASGDRETVLMPYLQAFSNFRDNVRSLARSGAPPKQVLEFCDKFRDVDLVPLGVALDDQEDGRALVKLVPAATLIRLRDEKAAAAEAKAAKKAEILAAEREKKLAKLEKGKLSPSEMFKPPNVEPGTYGSWDESGFPLTDGTGTEINKSQQKKLRKLWETQSKLHTEWQAFQKEQDDRI</sequence>
<evidence type="ECO:0000259" key="16">
    <source>
        <dbReference type="PROSITE" id="PS50833"/>
    </source>
</evidence>
<comment type="subcellular location">
    <subcellularLocation>
        <location evidence="2">Cytoplasm</location>
    </subcellularLocation>
</comment>
<keyword evidence="7" id="KW-0479">Metal-binding</keyword>
<feature type="region of interest" description="Disordered" evidence="15">
    <location>
        <begin position="752"/>
        <end position="816"/>
    </location>
</feature>
<name>A0AAV5AFA3_9AGAM</name>
<feature type="compositionally biased region" description="Polar residues" evidence="15">
    <location>
        <begin position="431"/>
        <end position="441"/>
    </location>
</feature>
<keyword evidence="18" id="KW-1185">Reference proteome</keyword>
<feature type="compositionally biased region" description="Polar residues" evidence="15">
    <location>
        <begin position="1185"/>
        <end position="1196"/>
    </location>
</feature>
<dbReference type="Gene3D" id="1.20.120.640">
    <property type="entry name" value="Anticodon-binding domain of a subclass of class I aminoacyl-tRNA synthetases"/>
    <property type="match status" value="1"/>
</dbReference>
<dbReference type="Pfam" id="PF01406">
    <property type="entry name" value="tRNA-synt_1e"/>
    <property type="match status" value="1"/>
</dbReference>
<keyword evidence="5" id="KW-0963">Cytoplasm</keyword>
<feature type="region of interest" description="Disordered" evidence="15">
    <location>
        <begin position="1141"/>
        <end position="1196"/>
    </location>
</feature>
<feature type="compositionally biased region" description="Low complexity" evidence="15">
    <location>
        <begin position="583"/>
        <end position="592"/>
    </location>
</feature>
<dbReference type="InterPro" id="IPR024909">
    <property type="entry name" value="Cys-tRNA/MSH_ligase"/>
</dbReference>
<keyword evidence="9" id="KW-0862">Zinc</keyword>
<dbReference type="GO" id="GO:0006364">
    <property type="term" value="P:rRNA processing"/>
    <property type="evidence" value="ECO:0007669"/>
    <property type="project" value="InterPro"/>
</dbReference>
<feature type="compositionally biased region" description="Basic and acidic residues" evidence="15">
    <location>
        <begin position="1153"/>
        <end position="1164"/>
    </location>
</feature>
<dbReference type="NCBIfam" id="TIGR00435">
    <property type="entry name" value="cysS"/>
    <property type="match status" value="1"/>
</dbReference>
<dbReference type="HAMAP" id="MF_00041">
    <property type="entry name" value="Cys_tRNA_synth"/>
    <property type="match status" value="1"/>
</dbReference>
<evidence type="ECO:0000256" key="11">
    <source>
        <dbReference type="ARBA" id="ARBA00022917"/>
    </source>
</evidence>
<feature type="region of interest" description="Disordered" evidence="15">
    <location>
        <begin position="2045"/>
        <end position="2080"/>
    </location>
</feature>
<dbReference type="Gene3D" id="3.40.50.620">
    <property type="entry name" value="HUPs"/>
    <property type="match status" value="2"/>
</dbReference>
<dbReference type="PROSITE" id="PS50833">
    <property type="entry name" value="BRIX"/>
    <property type="match status" value="1"/>
</dbReference>
<dbReference type="Gene3D" id="3.40.50.10480">
    <property type="entry name" value="Probable brix-domain ribosomal biogenesis protein"/>
    <property type="match status" value="1"/>
</dbReference>
<feature type="compositionally biased region" description="Polar residues" evidence="15">
    <location>
        <begin position="404"/>
        <end position="420"/>
    </location>
</feature>
<evidence type="ECO:0000256" key="15">
    <source>
        <dbReference type="SAM" id="MobiDB-lite"/>
    </source>
</evidence>
<evidence type="ECO:0000256" key="12">
    <source>
        <dbReference type="ARBA" id="ARBA00023146"/>
    </source>
</evidence>
<dbReference type="InterPro" id="IPR007109">
    <property type="entry name" value="Brix"/>
</dbReference>
<evidence type="ECO:0000256" key="3">
    <source>
        <dbReference type="ARBA" id="ARBA00005594"/>
    </source>
</evidence>
<comment type="similarity">
    <text evidence="3">Belongs to the class-I aminoacyl-tRNA synthetase family.</text>
</comment>
<feature type="compositionally biased region" description="Basic residues" evidence="15">
    <location>
        <begin position="1094"/>
        <end position="1109"/>
    </location>
</feature>
<evidence type="ECO:0000256" key="1">
    <source>
        <dbReference type="ARBA" id="ARBA00001947"/>
    </source>
</evidence>
<dbReference type="SUPFAM" id="SSF52374">
    <property type="entry name" value="Nucleotidylyl transferase"/>
    <property type="match status" value="1"/>
</dbReference>
<keyword evidence="14" id="KW-0175">Coiled coil</keyword>
<dbReference type="SUPFAM" id="SSF52954">
    <property type="entry name" value="Class II aaRS ABD-related"/>
    <property type="match status" value="1"/>
</dbReference>
<feature type="region of interest" description="Disordered" evidence="15">
    <location>
        <begin position="903"/>
        <end position="959"/>
    </location>
</feature>
<dbReference type="SUPFAM" id="SSF47323">
    <property type="entry name" value="Anticodon-binding domain of a subclass of class I aminoacyl-tRNA synthetases"/>
    <property type="match status" value="1"/>
</dbReference>
<dbReference type="InterPro" id="IPR032678">
    <property type="entry name" value="tRNA-synt_1_cat_dom"/>
</dbReference>
<keyword evidence="6" id="KW-0436">Ligase</keyword>
<evidence type="ECO:0000256" key="6">
    <source>
        <dbReference type="ARBA" id="ARBA00022598"/>
    </source>
</evidence>
<keyword evidence="8" id="KW-0547">Nucleotide-binding</keyword>
<keyword evidence="12" id="KW-0030">Aminoacyl-tRNA synthetase</keyword>
<dbReference type="GO" id="GO:0006423">
    <property type="term" value="P:cysteinyl-tRNA aminoacylation"/>
    <property type="evidence" value="ECO:0007669"/>
    <property type="project" value="InterPro"/>
</dbReference>
<proteinExistence type="inferred from homology"/>
<evidence type="ECO:0000313" key="18">
    <source>
        <dbReference type="Proteomes" id="UP001050691"/>
    </source>
</evidence>
<feature type="compositionally biased region" description="Polar residues" evidence="15">
    <location>
        <begin position="653"/>
        <end position="672"/>
    </location>
</feature>
<organism evidence="17 18">
    <name type="scientific">Clathrus columnatus</name>
    <dbReference type="NCBI Taxonomy" id="1419009"/>
    <lineage>
        <taxon>Eukaryota</taxon>
        <taxon>Fungi</taxon>
        <taxon>Dikarya</taxon>
        <taxon>Basidiomycota</taxon>
        <taxon>Agaricomycotina</taxon>
        <taxon>Agaricomycetes</taxon>
        <taxon>Phallomycetidae</taxon>
        <taxon>Phallales</taxon>
        <taxon>Clathraceae</taxon>
        <taxon>Clathrus</taxon>
    </lineage>
</organism>
<dbReference type="PRINTS" id="PR00983">
    <property type="entry name" value="TRNASYNTHCYS"/>
</dbReference>
<protein>
    <recommendedName>
        <fullName evidence="4">cysteine--tRNA ligase</fullName>
        <ecNumber evidence="4">6.1.1.16</ecNumber>
    </recommendedName>
    <alternativeName>
        <fullName evidence="13">Cysteinyl-tRNA synthetase</fullName>
    </alternativeName>
</protein>
<feature type="compositionally biased region" description="Basic residues" evidence="15">
    <location>
        <begin position="572"/>
        <end position="582"/>
    </location>
</feature>